<dbReference type="EMBL" id="WJIE01000003">
    <property type="protein sequence ID" value="MRG92359.1"/>
    <property type="molecule type" value="Genomic_DNA"/>
</dbReference>
<evidence type="ECO:0008006" key="3">
    <source>
        <dbReference type="Google" id="ProtNLM"/>
    </source>
</evidence>
<proteinExistence type="predicted"/>
<keyword evidence="2" id="KW-1185">Reference proteome</keyword>
<dbReference type="AlphaFoldDB" id="A0A6N7PK99"/>
<accession>A0A6N7PK99</accession>
<gene>
    <name evidence="1" type="ORF">GF068_10520</name>
</gene>
<protein>
    <recommendedName>
        <fullName evidence="3">Lipoprotein</fullName>
    </recommendedName>
</protein>
<reference evidence="1 2" key="1">
    <citation type="submission" date="2019-10" db="EMBL/GenBank/DDBJ databases">
        <title>A soil myxobacterium in the family Polyangiaceae.</title>
        <authorList>
            <person name="Li Y."/>
            <person name="Wang J."/>
        </authorList>
    </citation>
    <scope>NUCLEOTIDE SEQUENCE [LARGE SCALE GENOMIC DNA]</scope>
    <source>
        <strain evidence="1 2">DSM 14734</strain>
    </source>
</reference>
<evidence type="ECO:0000313" key="1">
    <source>
        <dbReference type="EMBL" id="MRG92359.1"/>
    </source>
</evidence>
<sequence length="207" mass="21300">MRKAPLPLSFVLVFALSLGCGGEQHSPANPDGWSEVLVDPTGQPLRRTEKLSELDQAPTPLTGVGGATPPTEKRVRHDVSLTKDAPRQAVCSCLAVVVGEPGDPRFSWRSEAPKLGADVAVVAVSGKGVPCPGQAEDAPRRPSIAGVEQDGADVVVIIEELSPGRPQASGAVVPRPGPGGAVYVKPKGPKVPYGRSLAGAGGRCKVK</sequence>
<evidence type="ECO:0000313" key="2">
    <source>
        <dbReference type="Proteomes" id="UP000440224"/>
    </source>
</evidence>
<dbReference type="RefSeq" id="WP_153819247.1">
    <property type="nucleotide sequence ID" value="NZ_WJIE01000003.1"/>
</dbReference>
<comment type="caution">
    <text evidence="1">The sequence shown here is derived from an EMBL/GenBank/DDBJ whole genome shotgun (WGS) entry which is preliminary data.</text>
</comment>
<organism evidence="1 2">
    <name type="scientific">Polyangium spumosum</name>
    <dbReference type="NCBI Taxonomy" id="889282"/>
    <lineage>
        <taxon>Bacteria</taxon>
        <taxon>Pseudomonadati</taxon>
        <taxon>Myxococcota</taxon>
        <taxon>Polyangia</taxon>
        <taxon>Polyangiales</taxon>
        <taxon>Polyangiaceae</taxon>
        <taxon>Polyangium</taxon>
    </lineage>
</organism>
<name>A0A6N7PK99_9BACT</name>
<dbReference type="OrthoDB" id="5507166at2"/>
<dbReference type="Proteomes" id="UP000440224">
    <property type="component" value="Unassembled WGS sequence"/>
</dbReference>
<dbReference type="PROSITE" id="PS51257">
    <property type="entry name" value="PROKAR_LIPOPROTEIN"/>
    <property type="match status" value="1"/>
</dbReference>